<organism evidence="1 2">
    <name type="scientific">Gossypium arboreum</name>
    <name type="common">Tree cotton</name>
    <name type="synonym">Gossypium nanking</name>
    <dbReference type="NCBI Taxonomy" id="29729"/>
    <lineage>
        <taxon>Eukaryota</taxon>
        <taxon>Viridiplantae</taxon>
        <taxon>Streptophyta</taxon>
        <taxon>Embryophyta</taxon>
        <taxon>Tracheophyta</taxon>
        <taxon>Spermatophyta</taxon>
        <taxon>Magnoliopsida</taxon>
        <taxon>eudicotyledons</taxon>
        <taxon>Gunneridae</taxon>
        <taxon>Pentapetalae</taxon>
        <taxon>rosids</taxon>
        <taxon>malvids</taxon>
        <taxon>Malvales</taxon>
        <taxon>Malvaceae</taxon>
        <taxon>Malvoideae</taxon>
        <taxon>Gossypium</taxon>
    </lineage>
</organism>
<name>A0ABR0QV19_GOSAR</name>
<comment type="caution">
    <text evidence="1">The sequence shown here is derived from an EMBL/GenBank/DDBJ whole genome shotgun (WGS) entry which is preliminary data.</text>
</comment>
<evidence type="ECO:0000313" key="2">
    <source>
        <dbReference type="Proteomes" id="UP001358586"/>
    </source>
</evidence>
<protein>
    <submittedName>
        <fullName evidence="1">Uncharacterized protein</fullName>
    </submittedName>
</protein>
<evidence type="ECO:0000313" key="1">
    <source>
        <dbReference type="EMBL" id="KAK5843181.1"/>
    </source>
</evidence>
<sequence>METTLIMLGYIDIDLALREEQPAPLTVESTPNVKRDFERSKKRKGAHYGDVPYYFKI</sequence>
<keyword evidence="2" id="KW-1185">Reference proteome</keyword>
<accession>A0ABR0QV19</accession>
<proteinExistence type="predicted"/>
<reference evidence="1 2" key="1">
    <citation type="submission" date="2023-03" db="EMBL/GenBank/DDBJ databases">
        <title>WGS of Gossypium arboreum.</title>
        <authorList>
            <person name="Yu D."/>
        </authorList>
    </citation>
    <scope>NUCLEOTIDE SEQUENCE [LARGE SCALE GENOMIC DNA]</scope>
    <source>
        <tissue evidence="1">Leaf</tissue>
    </source>
</reference>
<dbReference type="EMBL" id="JARKNE010000002">
    <property type="protein sequence ID" value="KAK5843181.1"/>
    <property type="molecule type" value="Genomic_DNA"/>
</dbReference>
<gene>
    <name evidence="1" type="ORF">PVK06_005625</name>
</gene>
<dbReference type="Proteomes" id="UP001358586">
    <property type="component" value="Chromosome 2"/>
</dbReference>